<evidence type="ECO:0000313" key="5">
    <source>
        <dbReference type="Proteomes" id="UP000221222"/>
    </source>
</evidence>
<dbReference type="PANTHER" id="PTHR12521">
    <property type="entry name" value="PROTEIN C6ORF130"/>
    <property type="match status" value="1"/>
</dbReference>
<dbReference type="Pfam" id="PF01661">
    <property type="entry name" value="Macro"/>
    <property type="match status" value="1"/>
</dbReference>
<dbReference type="InterPro" id="IPR043472">
    <property type="entry name" value="Macro_dom-like"/>
</dbReference>
<reference evidence="3 6" key="2">
    <citation type="submission" date="2018-08" db="EMBL/GenBank/DDBJ databases">
        <title>Complete genome of the Arcobacter molluscorum type strain LMG 25693.</title>
        <authorList>
            <person name="Miller W.G."/>
            <person name="Yee E."/>
            <person name="Bono J.L."/>
        </authorList>
    </citation>
    <scope>NUCLEOTIDE SEQUENCE [LARGE SCALE GENOMIC DNA]</scope>
    <source>
        <strain evidence="3 6">CECT 7696</strain>
    </source>
</reference>
<gene>
    <name evidence="3" type="ORF">AMOL_1875</name>
    <name evidence="4" type="ORF">CPU12_03685</name>
</gene>
<dbReference type="InterPro" id="IPR050892">
    <property type="entry name" value="ADP-ribose_metab_enzymes"/>
</dbReference>
<dbReference type="PROSITE" id="PS51154">
    <property type="entry name" value="MACRO"/>
    <property type="match status" value="1"/>
</dbReference>
<comment type="catalytic activity">
    <reaction evidence="1">
        <text>an N-(ADP-alpha-D-ribosyl)-thymidine in DNA + H2O = a thymidine in DNA + ADP-D-ribose</text>
        <dbReference type="Rhea" id="RHEA:71655"/>
        <dbReference type="Rhea" id="RHEA-COMP:13556"/>
        <dbReference type="Rhea" id="RHEA-COMP:18051"/>
        <dbReference type="ChEBI" id="CHEBI:15377"/>
        <dbReference type="ChEBI" id="CHEBI:57967"/>
        <dbReference type="ChEBI" id="CHEBI:137386"/>
        <dbReference type="ChEBI" id="CHEBI:191199"/>
    </reaction>
    <physiologicalReaction direction="left-to-right" evidence="1">
        <dbReference type="Rhea" id="RHEA:71656"/>
    </physiologicalReaction>
</comment>
<dbReference type="AlphaFoldDB" id="A0A2G1DJK2"/>
<dbReference type="KEGG" id="amol:AMOL_1875"/>
<dbReference type="EMBL" id="NXFY01000004">
    <property type="protein sequence ID" value="PHO18677.1"/>
    <property type="molecule type" value="Genomic_DNA"/>
</dbReference>
<evidence type="ECO:0000256" key="1">
    <source>
        <dbReference type="ARBA" id="ARBA00035885"/>
    </source>
</evidence>
<evidence type="ECO:0000313" key="6">
    <source>
        <dbReference type="Proteomes" id="UP000262712"/>
    </source>
</evidence>
<feature type="domain" description="Macro" evidence="2">
    <location>
        <begin position="1"/>
        <end position="153"/>
    </location>
</feature>
<dbReference type="GO" id="GO:0140291">
    <property type="term" value="P:peptidyl-glutamate ADP-deribosylation"/>
    <property type="evidence" value="ECO:0007669"/>
    <property type="project" value="TreeGrafter"/>
</dbReference>
<name>A0A2G1DJK2_9BACT</name>
<dbReference type="SMART" id="SM00506">
    <property type="entry name" value="A1pp"/>
    <property type="match status" value="1"/>
</dbReference>
<evidence type="ECO:0000313" key="4">
    <source>
        <dbReference type="EMBL" id="PHO18677.1"/>
    </source>
</evidence>
<dbReference type="Gene3D" id="3.40.220.10">
    <property type="entry name" value="Leucine Aminopeptidase, subunit E, domain 1"/>
    <property type="match status" value="1"/>
</dbReference>
<protein>
    <submittedName>
        <fullName evidence="3">ADP-ribose binding protein (Macro domain)</fullName>
    </submittedName>
    <submittedName>
        <fullName evidence="4">Phosphatase</fullName>
    </submittedName>
</protein>
<dbReference type="Proteomes" id="UP000221222">
    <property type="component" value="Unassembled WGS sequence"/>
</dbReference>
<sequence length="153" mass="17388">MNIIYGDLIDLAKKAKFDVIIHGCNCFCTMGAGIAKSIKKEFPKAYAEDCKTIKGDRTKLGTYTKVKIENENGSFYIINAYTQYNWNTNKINADYEAIKSVFSKIKKEFYGKKIAYPMIGAGLARGDWKIISNIIDDCLKQEDHTLVKYQKNS</sequence>
<evidence type="ECO:0000313" key="3">
    <source>
        <dbReference type="EMBL" id="AXX92838.1"/>
    </source>
</evidence>
<organism evidence="4 5">
    <name type="scientific">Malaciobacter molluscorum LMG 25693</name>
    <dbReference type="NCBI Taxonomy" id="870501"/>
    <lineage>
        <taxon>Bacteria</taxon>
        <taxon>Pseudomonadati</taxon>
        <taxon>Campylobacterota</taxon>
        <taxon>Epsilonproteobacteria</taxon>
        <taxon>Campylobacterales</taxon>
        <taxon>Arcobacteraceae</taxon>
        <taxon>Malaciobacter</taxon>
    </lineage>
</organism>
<dbReference type="SUPFAM" id="SSF52949">
    <property type="entry name" value="Macro domain-like"/>
    <property type="match status" value="1"/>
</dbReference>
<dbReference type="PANTHER" id="PTHR12521:SF0">
    <property type="entry name" value="ADP-RIBOSE GLYCOHYDROLASE OARD1"/>
    <property type="match status" value="1"/>
</dbReference>
<dbReference type="EMBL" id="CP032098">
    <property type="protein sequence ID" value="AXX92838.1"/>
    <property type="molecule type" value="Genomic_DNA"/>
</dbReference>
<proteinExistence type="predicted"/>
<evidence type="ECO:0000259" key="2">
    <source>
        <dbReference type="PROSITE" id="PS51154"/>
    </source>
</evidence>
<dbReference type="Proteomes" id="UP000262712">
    <property type="component" value="Chromosome"/>
</dbReference>
<dbReference type="InterPro" id="IPR002589">
    <property type="entry name" value="Macro_dom"/>
</dbReference>
<reference evidence="4 5" key="1">
    <citation type="submission" date="2017-09" db="EMBL/GenBank/DDBJ databases">
        <title>Arcobacter canalis sp. nov., a new species isolated from a water canal contaminated with urban sewage.</title>
        <authorList>
            <person name="Perez-Cataluna A."/>
            <person name="Salas-Masso N."/>
            <person name="Figueras M.J."/>
        </authorList>
    </citation>
    <scope>NUCLEOTIDE SEQUENCE [LARGE SCALE GENOMIC DNA]</scope>
    <source>
        <strain evidence="4 5">F98-3</strain>
    </source>
</reference>
<dbReference type="RefSeq" id="WP_099341735.1">
    <property type="nucleotide sequence ID" value="NZ_CP032098.1"/>
</dbReference>
<accession>A0A2G1DJK2</accession>
<keyword evidence="5" id="KW-1185">Reference proteome</keyword>